<evidence type="ECO:0000256" key="4">
    <source>
        <dbReference type="ARBA" id="ARBA00022801"/>
    </source>
</evidence>
<dbReference type="PANTHER" id="PTHR43731:SF14">
    <property type="entry name" value="PRESENILIN-ASSOCIATED RHOMBOID-LIKE PROTEIN, MITOCHONDRIAL"/>
    <property type="match status" value="1"/>
</dbReference>
<protein>
    <submittedName>
        <fullName evidence="10">Rhomboid protease GluP</fullName>
    </submittedName>
</protein>
<evidence type="ECO:0000256" key="2">
    <source>
        <dbReference type="ARBA" id="ARBA00009045"/>
    </source>
</evidence>
<dbReference type="InterPro" id="IPR011990">
    <property type="entry name" value="TPR-like_helical_dom_sf"/>
</dbReference>
<keyword evidence="3 8" id="KW-0812">Transmembrane</keyword>
<dbReference type="OrthoDB" id="9813074at2"/>
<dbReference type="InterPro" id="IPR022764">
    <property type="entry name" value="Peptidase_S54_rhomboid_dom"/>
</dbReference>
<evidence type="ECO:0000256" key="7">
    <source>
        <dbReference type="PROSITE-ProRule" id="PRU00339"/>
    </source>
</evidence>
<dbReference type="EMBL" id="OBQF01000001">
    <property type="protein sequence ID" value="SOC38680.1"/>
    <property type="molecule type" value="Genomic_DNA"/>
</dbReference>
<reference evidence="11" key="1">
    <citation type="submission" date="2017-08" db="EMBL/GenBank/DDBJ databases">
        <authorList>
            <person name="Varghese N."/>
            <person name="Submissions S."/>
        </authorList>
    </citation>
    <scope>NUCLEOTIDE SEQUENCE [LARGE SCALE GENOMIC DNA]</scope>
    <source>
        <strain evidence="11">DSM 23173</strain>
    </source>
</reference>
<dbReference type="PROSITE" id="PS50005">
    <property type="entry name" value="TPR"/>
    <property type="match status" value="1"/>
</dbReference>
<evidence type="ECO:0000256" key="6">
    <source>
        <dbReference type="ARBA" id="ARBA00023136"/>
    </source>
</evidence>
<accession>A0A285U9V4</accession>
<dbReference type="InterPro" id="IPR019734">
    <property type="entry name" value="TPR_rpt"/>
</dbReference>
<feature type="transmembrane region" description="Helical" evidence="8">
    <location>
        <begin position="193"/>
        <end position="220"/>
    </location>
</feature>
<evidence type="ECO:0000256" key="8">
    <source>
        <dbReference type="SAM" id="Phobius"/>
    </source>
</evidence>
<evidence type="ECO:0000259" key="9">
    <source>
        <dbReference type="Pfam" id="PF01694"/>
    </source>
</evidence>
<evidence type="ECO:0000256" key="3">
    <source>
        <dbReference type="ARBA" id="ARBA00022692"/>
    </source>
</evidence>
<name>A0A285U9V4_9STAP</name>
<feature type="transmembrane region" description="Helical" evidence="8">
    <location>
        <begin position="308"/>
        <end position="326"/>
    </location>
</feature>
<comment type="similarity">
    <text evidence="2">Belongs to the peptidase S54 family.</text>
</comment>
<dbReference type="Proteomes" id="UP000219412">
    <property type="component" value="Unassembled WGS sequence"/>
</dbReference>
<feature type="transmembrane region" description="Helical" evidence="8">
    <location>
        <begin position="284"/>
        <end position="302"/>
    </location>
</feature>
<dbReference type="InterPro" id="IPR050925">
    <property type="entry name" value="Rhomboid_protease_S54"/>
</dbReference>
<dbReference type="PANTHER" id="PTHR43731">
    <property type="entry name" value="RHOMBOID PROTEASE"/>
    <property type="match status" value="1"/>
</dbReference>
<sequence length="473" mass="53490">MAEIWKTAYEVIRFTNYSFFNHDDYNNIIWLKDESSRTMMLINDGTLSAERRQLLTENIVNRHMEFSRLAGYNIKSFKVYYEGAEPFKEKLKDEGIKITHRGMTSYSGLVNHPFFRLEMQQKTKKTENHYARKVMSAHPLESHLNKYTPMTYLLIAINAVLFLINAFYINILGSLEMVERLAVSRPSVLAGDYYRLLTSTFMHSGVEHFLFNITALFILGKFVESLYGKWRLLLTYVLTGTLASLFSLMFLTDAVSLGASGAVYGLLGVIVVHLLLNKSLSYKLLAQVAMALVAIAVLSSLFSNVNHYAHIGGLISGLLLGVLYNPYRLQMKWYLGAAAAFIVMIVIPLLFIVNSGDGQQPMDTAALEAIGEGEYEEALGIVNQTFADGAETGVTHFALASLYERAGEEEKAREYYDLSYEIAPENEVVAKHRLMELRKHRRFEEMQAAASQLDDVSDPELQLIIEELNGIEE</sequence>
<keyword evidence="6 8" id="KW-0472">Membrane</keyword>
<keyword evidence="7" id="KW-0802">TPR repeat</keyword>
<keyword evidence="10" id="KW-0645">Protease</keyword>
<feature type="transmembrane region" description="Helical" evidence="8">
    <location>
        <begin position="152"/>
        <end position="173"/>
    </location>
</feature>
<dbReference type="GO" id="GO:0006508">
    <property type="term" value="P:proteolysis"/>
    <property type="evidence" value="ECO:0007669"/>
    <property type="project" value="UniProtKB-KW"/>
</dbReference>
<dbReference type="SUPFAM" id="SSF48452">
    <property type="entry name" value="TPR-like"/>
    <property type="match status" value="1"/>
</dbReference>
<feature type="repeat" description="TPR" evidence="7">
    <location>
        <begin position="393"/>
        <end position="426"/>
    </location>
</feature>
<evidence type="ECO:0000313" key="11">
    <source>
        <dbReference type="Proteomes" id="UP000219412"/>
    </source>
</evidence>
<dbReference type="RefSeq" id="WP_097038770.1">
    <property type="nucleotide sequence ID" value="NZ_OBQF01000001.1"/>
</dbReference>
<gene>
    <name evidence="10" type="ORF">SAMN05878391_0494</name>
</gene>
<dbReference type="SUPFAM" id="SSF144091">
    <property type="entry name" value="Rhomboid-like"/>
    <property type="match status" value="1"/>
</dbReference>
<dbReference type="Gene3D" id="1.20.1540.10">
    <property type="entry name" value="Rhomboid-like"/>
    <property type="match status" value="1"/>
</dbReference>
<organism evidence="10 11">
    <name type="scientific">Salinicoccus kekensis</name>
    <dbReference type="NCBI Taxonomy" id="714307"/>
    <lineage>
        <taxon>Bacteria</taxon>
        <taxon>Bacillati</taxon>
        <taxon>Bacillota</taxon>
        <taxon>Bacilli</taxon>
        <taxon>Bacillales</taxon>
        <taxon>Staphylococcaceae</taxon>
        <taxon>Salinicoccus</taxon>
    </lineage>
</organism>
<evidence type="ECO:0000256" key="1">
    <source>
        <dbReference type="ARBA" id="ARBA00004141"/>
    </source>
</evidence>
<dbReference type="Gene3D" id="1.25.40.10">
    <property type="entry name" value="Tetratricopeptide repeat domain"/>
    <property type="match status" value="1"/>
</dbReference>
<comment type="subcellular location">
    <subcellularLocation>
        <location evidence="1">Membrane</location>
        <topology evidence="1">Multi-pass membrane protein</topology>
    </subcellularLocation>
</comment>
<evidence type="ECO:0000313" key="10">
    <source>
        <dbReference type="EMBL" id="SOC38680.1"/>
    </source>
</evidence>
<keyword evidence="11" id="KW-1185">Reference proteome</keyword>
<keyword evidence="5 8" id="KW-1133">Transmembrane helix</keyword>
<feature type="transmembrane region" description="Helical" evidence="8">
    <location>
        <begin position="257"/>
        <end position="277"/>
    </location>
</feature>
<proteinExistence type="inferred from homology"/>
<feature type="transmembrane region" description="Helical" evidence="8">
    <location>
        <begin position="232"/>
        <end position="251"/>
    </location>
</feature>
<dbReference type="AlphaFoldDB" id="A0A285U9V4"/>
<dbReference type="Pfam" id="PF01694">
    <property type="entry name" value="Rhomboid"/>
    <property type="match status" value="1"/>
</dbReference>
<dbReference type="InterPro" id="IPR035952">
    <property type="entry name" value="Rhomboid-like_sf"/>
</dbReference>
<feature type="transmembrane region" description="Helical" evidence="8">
    <location>
        <begin position="333"/>
        <end position="353"/>
    </location>
</feature>
<keyword evidence="4" id="KW-0378">Hydrolase</keyword>
<dbReference type="GO" id="GO:0004252">
    <property type="term" value="F:serine-type endopeptidase activity"/>
    <property type="evidence" value="ECO:0007669"/>
    <property type="project" value="InterPro"/>
</dbReference>
<evidence type="ECO:0000256" key="5">
    <source>
        <dbReference type="ARBA" id="ARBA00022989"/>
    </source>
</evidence>
<feature type="domain" description="Peptidase S54 rhomboid" evidence="9">
    <location>
        <begin position="191"/>
        <end position="324"/>
    </location>
</feature>
<dbReference type="GO" id="GO:0016020">
    <property type="term" value="C:membrane"/>
    <property type="evidence" value="ECO:0007669"/>
    <property type="project" value="UniProtKB-SubCell"/>
</dbReference>